<sequence length="150" mass="16027">MEADLTGEPARRVLWARDASLRAETETDAGVPPGAAPGVRTGRSNLGGGGRKPFFAGVRRSEAGPILPVVMAGWCSAAAALECVVEEWWRWDGPGRRAERKDVNGAAGPRAGDMVEAKRAFLRGEAKRSDVEGLKGAVTPLLLLPLWWLL</sequence>
<dbReference type="Proteomes" id="UP000799766">
    <property type="component" value="Unassembled WGS sequence"/>
</dbReference>
<accession>A0A6A6NR20</accession>
<keyword evidence="3" id="KW-1185">Reference proteome</keyword>
<proteinExistence type="predicted"/>
<reference evidence="2" key="1">
    <citation type="journal article" date="2020" name="Stud. Mycol.">
        <title>101 Dothideomycetes genomes: a test case for predicting lifestyles and emergence of pathogens.</title>
        <authorList>
            <person name="Haridas S."/>
            <person name="Albert R."/>
            <person name="Binder M."/>
            <person name="Bloem J."/>
            <person name="Labutti K."/>
            <person name="Salamov A."/>
            <person name="Andreopoulos B."/>
            <person name="Baker S."/>
            <person name="Barry K."/>
            <person name="Bills G."/>
            <person name="Bluhm B."/>
            <person name="Cannon C."/>
            <person name="Castanera R."/>
            <person name="Culley D."/>
            <person name="Daum C."/>
            <person name="Ezra D."/>
            <person name="Gonzalez J."/>
            <person name="Henrissat B."/>
            <person name="Kuo A."/>
            <person name="Liang C."/>
            <person name="Lipzen A."/>
            <person name="Lutzoni F."/>
            <person name="Magnuson J."/>
            <person name="Mondo S."/>
            <person name="Nolan M."/>
            <person name="Ohm R."/>
            <person name="Pangilinan J."/>
            <person name="Park H.-J."/>
            <person name="Ramirez L."/>
            <person name="Alfaro M."/>
            <person name="Sun H."/>
            <person name="Tritt A."/>
            <person name="Yoshinaga Y."/>
            <person name="Zwiers L.-H."/>
            <person name="Turgeon B."/>
            <person name="Goodwin S."/>
            <person name="Spatafora J."/>
            <person name="Crous P."/>
            <person name="Grigoriev I."/>
        </authorList>
    </citation>
    <scope>NUCLEOTIDE SEQUENCE</scope>
    <source>
        <strain evidence="2">ATCC 16933</strain>
    </source>
</reference>
<protein>
    <submittedName>
        <fullName evidence="2">Uncharacterized protein</fullName>
    </submittedName>
</protein>
<dbReference type="EMBL" id="MU001694">
    <property type="protein sequence ID" value="KAF2453864.1"/>
    <property type="molecule type" value="Genomic_DNA"/>
</dbReference>
<evidence type="ECO:0000313" key="2">
    <source>
        <dbReference type="EMBL" id="KAF2453864.1"/>
    </source>
</evidence>
<evidence type="ECO:0000313" key="3">
    <source>
        <dbReference type="Proteomes" id="UP000799766"/>
    </source>
</evidence>
<name>A0A6A6NR20_9PEZI</name>
<feature type="region of interest" description="Disordered" evidence="1">
    <location>
        <begin position="23"/>
        <end position="49"/>
    </location>
</feature>
<organism evidence="2 3">
    <name type="scientific">Lineolata rhizophorae</name>
    <dbReference type="NCBI Taxonomy" id="578093"/>
    <lineage>
        <taxon>Eukaryota</taxon>
        <taxon>Fungi</taxon>
        <taxon>Dikarya</taxon>
        <taxon>Ascomycota</taxon>
        <taxon>Pezizomycotina</taxon>
        <taxon>Dothideomycetes</taxon>
        <taxon>Dothideomycetes incertae sedis</taxon>
        <taxon>Lineolatales</taxon>
        <taxon>Lineolataceae</taxon>
        <taxon>Lineolata</taxon>
    </lineage>
</organism>
<evidence type="ECO:0000256" key="1">
    <source>
        <dbReference type="SAM" id="MobiDB-lite"/>
    </source>
</evidence>
<dbReference type="AlphaFoldDB" id="A0A6A6NR20"/>
<gene>
    <name evidence="2" type="ORF">BDY21DRAFT_354364</name>
</gene>